<comment type="caution">
    <text evidence="1">The sequence shown here is derived from an EMBL/GenBank/DDBJ whole genome shotgun (WGS) entry which is preliminary data.</text>
</comment>
<evidence type="ECO:0000313" key="1">
    <source>
        <dbReference type="EMBL" id="KAG9225813.1"/>
    </source>
</evidence>
<gene>
    <name evidence="1" type="ORF">CCMSSC00406_0007823</name>
</gene>
<name>A0ACB7J7G4_PLECO</name>
<accession>A0ACB7J7G4</accession>
<reference evidence="1 2" key="1">
    <citation type="journal article" date="2021" name="Appl. Environ. Microbiol.">
        <title>Genetic linkage and physical mapping for an oyster mushroom Pleurotus cornucopiae and QTL analysis for the trait cap color.</title>
        <authorList>
            <person name="Zhang Y."/>
            <person name="Gao W."/>
            <person name="Sonnenberg A."/>
            <person name="Chen Q."/>
            <person name="Zhang J."/>
            <person name="Huang C."/>
        </authorList>
    </citation>
    <scope>NUCLEOTIDE SEQUENCE [LARGE SCALE GENOMIC DNA]</scope>
    <source>
        <strain evidence="1">CCMSSC00406</strain>
    </source>
</reference>
<dbReference type="Proteomes" id="UP000824881">
    <property type="component" value="Unassembled WGS sequence"/>
</dbReference>
<protein>
    <submittedName>
        <fullName evidence="1">Uncharacterized protein</fullName>
    </submittedName>
</protein>
<sequence>MAPREKTTPEQKVHLMARMDEYLEARKHNALTRFWSIIFQSWWSLWPAQEDMSIENPEERRVAHARAIEKQEEYIKVWYRNRTSPARARSHASGTTEVVVQHVKTTRCLQPIEVYTKKFYKTRVAIDTTGLGKKARLKAIRLATEAKFKVETPEIKEIVRVEYERQKREKELQRKATRSREVPDAPTPESYAACIKAIPAQFKAFSAAVQGSGWSFVLLAGGPDPNNGGRIQTVGHHCGLNVHGLNIRQYTPEFNERVLPILGKYLNTCYTPEECASRALVPPSLGGDILQSTTLSQSPASTSTPPPESPVTPTTAPILPAPNASTDLDDEFVWEIFGSEPNSGLEPLEPQDDSIYPSLLDGLMAPLFPAPALNTAVIPDGMRTRGPAPFADAFPTPAWNIPAIPDEMQSPGPAPVADHFPSLLDELMAPLAFPAPALNVPAVPDGTRIPGPDAVGIDFGAPRPAGLEGANLLSANPIPTTADANRPIASPVAAIDNAVASTPAAIANTPAANVVIPVANPGVPAATDANPGVPAVPDANPGVPAVPVANPGVPAVPVANPGVPAATDANPGVPAVPDANPGVPAVPVANIPAANAVANTRIDPAACNPTESGGPLAPLKQSRKRTRDNMDPALIVDGKRIKKHKTREGVESLTAAKHRKGKENRPPPPAS</sequence>
<evidence type="ECO:0000313" key="2">
    <source>
        <dbReference type="Proteomes" id="UP000824881"/>
    </source>
</evidence>
<dbReference type="EMBL" id="WQMT02000002">
    <property type="protein sequence ID" value="KAG9225813.1"/>
    <property type="molecule type" value="Genomic_DNA"/>
</dbReference>
<organism evidence="1 2">
    <name type="scientific">Pleurotus cornucopiae</name>
    <name type="common">Cornucopia mushroom</name>
    <dbReference type="NCBI Taxonomy" id="5321"/>
    <lineage>
        <taxon>Eukaryota</taxon>
        <taxon>Fungi</taxon>
        <taxon>Dikarya</taxon>
        <taxon>Basidiomycota</taxon>
        <taxon>Agaricomycotina</taxon>
        <taxon>Agaricomycetes</taxon>
        <taxon>Agaricomycetidae</taxon>
        <taxon>Agaricales</taxon>
        <taxon>Pleurotineae</taxon>
        <taxon>Pleurotaceae</taxon>
        <taxon>Pleurotus</taxon>
    </lineage>
</organism>
<keyword evidence="2" id="KW-1185">Reference proteome</keyword>
<proteinExistence type="predicted"/>